<proteinExistence type="predicted"/>
<name>A0A1I2DPB4_9BACT</name>
<dbReference type="InterPro" id="IPR019853">
    <property type="entry name" value="GldB-like"/>
</dbReference>
<organism evidence="1 2">
    <name type="scientific">Spirosoma endophyticum</name>
    <dbReference type="NCBI Taxonomy" id="662367"/>
    <lineage>
        <taxon>Bacteria</taxon>
        <taxon>Pseudomonadati</taxon>
        <taxon>Bacteroidota</taxon>
        <taxon>Cytophagia</taxon>
        <taxon>Cytophagales</taxon>
        <taxon>Cytophagaceae</taxon>
        <taxon>Spirosoma</taxon>
    </lineage>
</organism>
<dbReference type="STRING" id="662367.SAMN05216167_12012"/>
<evidence type="ECO:0000313" key="1">
    <source>
        <dbReference type="EMBL" id="SFE82356.1"/>
    </source>
</evidence>
<protein>
    <recommendedName>
        <fullName evidence="3">DUF2268 domain-containing protein</fullName>
    </recommendedName>
</protein>
<sequence length="330" mass="38057">MRSLKKALSFLCTIGLFLLMAFPLEAQINLHTVDLPRFYQAFDSVMTTRDTAKQATFIQKLYVDKASQGLKEFMELRGGNTAKWRSFIDKDKTVLLEKRSWILSVLDQETEIRKRIAVFKRIYPNFRDGDIYFCVGINNSGGTIDNQTVYIGTEVAASSQPNWAVPLVLHEFVHTQQWTQRNKDYILQSAQLEKQYTETHKQLLGKCIEEGMADFIAELVYEQSLATVNPGGHTAFGLKHEQMIWDAFKKEMYAEFDWKGGWLYGKREINSQQVRDLGYFVGYQICKHYYQKASNKQAAVRDMIELNLTDENAKRFLAASGYELAKKVSN</sequence>
<keyword evidence="2" id="KW-1185">Reference proteome</keyword>
<dbReference type="Pfam" id="PF25594">
    <property type="entry name" value="GldB_lipo"/>
    <property type="match status" value="1"/>
</dbReference>
<gene>
    <name evidence="1" type="ORF">SAMN05216167_12012</name>
</gene>
<evidence type="ECO:0008006" key="3">
    <source>
        <dbReference type="Google" id="ProtNLM"/>
    </source>
</evidence>
<evidence type="ECO:0000313" key="2">
    <source>
        <dbReference type="Proteomes" id="UP000198598"/>
    </source>
</evidence>
<dbReference type="AlphaFoldDB" id="A0A1I2DPB4"/>
<accession>A0A1I2DPB4</accession>
<reference evidence="1 2" key="1">
    <citation type="submission" date="2016-10" db="EMBL/GenBank/DDBJ databases">
        <authorList>
            <person name="de Groot N.N."/>
        </authorList>
    </citation>
    <scope>NUCLEOTIDE SEQUENCE [LARGE SCALE GENOMIC DNA]</scope>
    <source>
        <strain evidence="1 2">DSM 26130</strain>
    </source>
</reference>
<dbReference type="EMBL" id="FOLQ01000020">
    <property type="protein sequence ID" value="SFE82356.1"/>
    <property type="molecule type" value="Genomic_DNA"/>
</dbReference>
<dbReference type="Proteomes" id="UP000198598">
    <property type="component" value="Unassembled WGS sequence"/>
</dbReference>
<dbReference type="OrthoDB" id="6402335at2"/>